<dbReference type="Pfam" id="PF00560">
    <property type="entry name" value="LRR_1"/>
    <property type="match status" value="5"/>
</dbReference>
<evidence type="ECO:0000256" key="9">
    <source>
        <dbReference type="ARBA" id="ARBA00022840"/>
    </source>
</evidence>
<gene>
    <name evidence="19" type="ORF">NCGR_LOCUS55093</name>
</gene>
<feature type="signal peptide" evidence="17">
    <location>
        <begin position="1"/>
        <end position="31"/>
    </location>
</feature>
<evidence type="ECO:0000313" key="19">
    <source>
        <dbReference type="EMBL" id="CAD6271807.1"/>
    </source>
</evidence>
<comment type="subcellular location">
    <subcellularLocation>
        <location evidence="1">Cell membrane</location>
        <topology evidence="1">Single-pass membrane protein</topology>
    </subcellularLocation>
    <subcellularLocation>
        <location evidence="2">Membrane</location>
        <topology evidence="2">Single-pass type I membrane protein</topology>
    </subcellularLocation>
</comment>
<dbReference type="PANTHER" id="PTHR48010">
    <property type="entry name" value="OS05G0588300 PROTEIN"/>
    <property type="match status" value="1"/>
</dbReference>
<dbReference type="GO" id="GO:0005524">
    <property type="term" value="F:ATP binding"/>
    <property type="evidence" value="ECO:0007669"/>
    <property type="project" value="UniProtKB-UniRule"/>
</dbReference>
<dbReference type="Gene3D" id="1.10.510.10">
    <property type="entry name" value="Transferase(Phosphotransferase) domain 1"/>
    <property type="match status" value="1"/>
</dbReference>
<dbReference type="PANTHER" id="PTHR48010:SF93">
    <property type="entry name" value="PROTEIN KINASE DOMAIN-CONTAINING PROTEIN"/>
    <property type="match status" value="1"/>
</dbReference>
<keyword evidence="11 16" id="KW-0472">Membrane</keyword>
<evidence type="ECO:0000313" key="20">
    <source>
        <dbReference type="Proteomes" id="UP000604825"/>
    </source>
</evidence>
<keyword evidence="8 14" id="KW-0547">Nucleotide-binding</keyword>
<dbReference type="SUPFAM" id="SSF52058">
    <property type="entry name" value="L domain-like"/>
    <property type="match status" value="2"/>
</dbReference>
<feature type="coiled-coil region" evidence="15">
    <location>
        <begin position="933"/>
        <end position="1258"/>
    </location>
</feature>
<evidence type="ECO:0000256" key="4">
    <source>
        <dbReference type="ARBA" id="ARBA00022614"/>
    </source>
</evidence>
<keyword evidence="20" id="KW-1185">Reference proteome</keyword>
<evidence type="ECO:0000256" key="2">
    <source>
        <dbReference type="ARBA" id="ARBA00004479"/>
    </source>
</evidence>
<evidence type="ECO:0000256" key="14">
    <source>
        <dbReference type="PROSITE-ProRule" id="PRU10141"/>
    </source>
</evidence>
<evidence type="ECO:0000256" key="15">
    <source>
        <dbReference type="SAM" id="Coils"/>
    </source>
</evidence>
<dbReference type="Proteomes" id="UP000604825">
    <property type="component" value="Unassembled WGS sequence"/>
</dbReference>
<dbReference type="InterPro" id="IPR001611">
    <property type="entry name" value="Leu-rich_rpt"/>
</dbReference>
<evidence type="ECO:0000256" key="17">
    <source>
        <dbReference type="SAM" id="SignalP"/>
    </source>
</evidence>
<dbReference type="SUPFAM" id="SSF56112">
    <property type="entry name" value="Protein kinase-like (PK-like)"/>
    <property type="match status" value="1"/>
</dbReference>
<sequence>MATPSRLRRRLRPLLLPVLVLLAASARVAAAATVSDDVLALVVLKSGLSDPAGRLAPWSEDADRACAWPGVSCDPRTGRVAALDLPAASLAGRLPRSALLRLDALVSLALPGNRLSGALPDALPPRLRALDLSGNAISGGILASLASCDSLVSLNLSRNRLTGPVPDGIWSLPSLRSVDLSGNLLSGNLPGGFPRSSSLRVVDLSRNLLEGEIPADVGEAGLLKSLDLGHNSFTGGLPESLRGLSGLSFLGVGGNGLSGELQAWIGEMAALERLDLSGNHFVGTIPDAISGCKNLVEVDLSRNALTGELPWWVFGPPLQRVSVAGNALSGWVKVLGDAAATLEALDLSANAFTGAIPPEITTLARLQYLNLSSNFMSGQLPASIGLMLVLEVLDVSANKFDGVVPPEIGGAVALRQLLMGRNSLTGGIPVQIGTCKSLIALDLSHNKLAGPIPMSMGNLTSLQTVDLSDNLLNGTLPMELSKLDSLRFFNVSHNSLSGSLPNSRFFDSIPYSFISDNDGLCSSQKNSSCNGVMPKPIVFNPNSSSDPWSDVAPSSPRNQHQKKMILSISTLIAIVGGAVILIGVVTITVLNCRARATVSRSALPAALSDDYHSQSAESPENEAKSGKLVMFGRGSSDFSADGHALLNKDCELGRGGFGTVYRAVLRDGQPVAIKKLTVSSMVKSEDDFKQHVKLLGKVRHHNIVMLKGFYWTSSLQLLIYEFMPAGSLHQHLHECSYESSLSWMERFDIIIGVARALAHLHRYGIIHYNLKSSNVLLDTNGEPRVGDYGLVNLLPMLDRYVLSSKIQSVLGYMAPEFTCRTVKVTEKCDIYSFGVLVLEILTGRRPVEYLEDDVVVLSDLVRGVLDDDRLEDCMDPRLSGEFSMEEATLIIKLGLVCASQVPSQRPDMAEVVSMLEMVRSPQGTPEDDLGKELAQSHEEVQRLAIEIKAANEKLNELKQTNEVLEDTVYELKKDVERLTEQNQSSEVLIQKLGDEINTLKDSKNELQSEIQSLKSIISQLNTEKNAAVLHHQQSVEQVSVLESQLSKLQSELDETEQKLQEEMRTLTQDLDGSKKKLSELENNKLDLESTLKELKNTILGLNSEKDAALLQQQQSLEKVSDLELELSKMQLEMEKPEQKILLLEQEIARKNESVDSLEISLKDECEKRLQAQTSLVSLEKMYSQSQEDVSRLQIEIEKQNGKLNELENLSSELNNTILLINTEKDATLHENQQSSARISDLESELLALKTGLENVEGKVQMIF</sequence>
<feature type="domain" description="Protein kinase" evidence="18">
    <location>
        <begin position="646"/>
        <end position="918"/>
    </location>
</feature>
<dbReference type="InterPro" id="IPR000719">
    <property type="entry name" value="Prot_kinase_dom"/>
</dbReference>
<keyword evidence="12" id="KW-0675">Receptor</keyword>
<dbReference type="InterPro" id="IPR001245">
    <property type="entry name" value="Ser-Thr/Tyr_kinase_cat_dom"/>
</dbReference>
<dbReference type="FunFam" id="3.30.200.20:FF:000295">
    <property type="entry name" value="probable LRR receptor-like serine/threonine-protein kinase IRK"/>
    <property type="match status" value="1"/>
</dbReference>
<dbReference type="PROSITE" id="PS50011">
    <property type="entry name" value="PROTEIN_KINASE_DOM"/>
    <property type="match status" value="1"/>
</dbReference>
<feature type="binding site" evidence="14">
    <location>
        <position position="675"/>
    </location>
    <ligand>
        <name>ATP</name>
        <dbReference type="ChEBI" id="CHEBI:30616"/>
    </ligand>
</feature>
<reference evidence="19" key="1">
    <citation type="submission" date="2020-10" db="EMBL/GenBank/DDBJ databases">
        <authorList>
            <person name="Han B."/>
            <person name="Lu T."/>
            <person name="Zhao Q."/>
            <person name="Huang X."/>
            <person name="Zhao Y."/>
        </authorList>
    </citation>
    <scope>NUCLEOTIDE SEQUENCE</scope>
</reference>
<dbReference type="InterPro" id="IPR003591">
    <property type="entry name" value="Leu-rich_rpt_typical-subtyp"/>
</dbReference>
<dbReference type="InterPro" id="IPR050994">
    <property type="entry name" value="At_inactive_RLKs"/>
</dbReference>
<dbReference type="GO" id="GO:0004672">
    <property type="term" value="F:protein kinase activity"/>
    <property type="evidence" value="ECO:0007669"/>
    <property type="project" value="InterPro"/>
</dbReference>
<dbReference type="InterPro" id="IPR013210">
    <property type="entry name" value="LRR_N_plant-typ"/>
</dbReference>
<feature type="transmembrane region" description="Helical" evidence="16">
    <location>
        <begin position="564"/>
        <end position="590"/>
    </location>
</feature>
<dbReference type="Pfam" id="PF13855">
    <property type="entry name" value="LRR_8"/>
    <property type="match status" value="1"/>
</dbReference>
<dbReference type="FunFam" id="3.80.10.10:FF:001015">
    <property type="entry name" value="Putative leucine-rich repeat receptor-like protein kinase family protein"/>
    <property type="match status" value="1"/>
</dbReference>
<dbReference type="OrthoDB" id="676979at2759"/>
<evidence type="ECO:0000256" key="16">
    <source>
        <dbReference type="SAM" id="Phobius"/>
    </source>
</evidence>
<dbReference type="InterPro" id="IPR032675">
    <property type="entry name" value="LRR_dom_sf"/>
</dbReference>
<keyword evidence="4" id="KW-0433">Leucine-rich repeat</keyword>
<keyword evidence="6 17" id="KW-0732">Signal</keyword>
<evidence type="ECO:0000256" key="5">
    <source>
        <dbReference type="ARBA" id="ARBA00022692"/>
    </source>
</evidence>
<dbReference type="PROSITE" id="PS00107">
    <property type="entry name" value="PROTEIN_KINASE_ATP"/>
    <property type="match status" value="1"/>
</dbReference>
<dbReference type="Gene3D" id="1.10.287.1490">
    <property type="match status" value="1"/>
</dbReference>
<evidence type="ECO:0000256" key="1">
    <source>
        <dbReference type="ARBA" id="ARBA00004162"/>
    </source>
</evidence>
<keyword evidence="7" id="KW-0677">Repeat</keyword>
<evidence type="ECO:0000256" key="3">
    <source>
        <dbReference type="ARBA" id="ARBA00022475"/>
    </source>
</evidence>
<name>A0A811RQ95_9POAL</name>
<dbReference type="InterPro" id="IPR017441">
    <property type="entry name" value="Protein_kinase_ATP_BS"/>
</dbReference>
<dbReference type="CDD" id="cd14066">
    <property type="entry name" value="STKc_IRAK"/>
    <property type="match status" value="1"/>
</dbReference>
<keyword evidence="3" id="KW-1003">Cell membrane</keyword>
<comment type="caution">
    <text evidence="19">The sequence shown here is derived from an EMBL/GenBank/DDBJ whole genome shotgun (WGS) entry which is preliminary data.</text>
</comment>
<keyword evidence="10 16" id="KW-1133">Transmembrane helix</keyword>
<dbReference type="FunFam" id="3.80.10.10:FF:002726">
    <property type="entry name" value="Putative leucine-rich repeat receptor-like protein kinase family protein"/>
    <property type="match status" value="1"/>
</dbReference>
<evidence type="ECO:0000256" key="8">
    <source>
        <dbReference type="ARBA" id="ARBA00022741"/>
    </source>
</evidence>
<dbReference type="FunFam" id="1.10.510.10:FF:000267">
    <property type="entry name" value="probable LRR receptor-like serine/threonine-protein kinase IRK"/>
    <property type="match status" value="1"/>
</dbReference>
<dbReference type="EMBL" id="CAJGYO010000016">
    <property type="protein sequence ID" value="CAD6271807.1"/>
    <property type="molecule type" value="Genomic_DNA"/>
</dbReference>
<dbReference type="Gene3D" id="3.30.200.20">
    <property type="entry name" value="Phosphorylase Kinase, domain 1"/>
    <property type="match status" value="1"/>
</dbReference>
<keyword evidence="15" id="KW-0175">Coiled coil</keyword>
<dbReference type="Pfam" id="PF07714">
    <property type="entry name" value="PK_Tyr_Ser-Thr"/>
    <property type="match status" value="1"/>
</dbReference>
<evidence type="ECO:0000256" key="7">
    <source>
        <dbReference type="ARBA" id="ARBA00022737"/>
    </source>
</evidence>
<dbReference type="Gene3D" id="3.80.10.10">
    <property type="entry name" value="Ribonuclease Inhibitor"/>
    <property type="match status" value="2"/>
</dbReference>
<evidence type="ECO:0000256" key="10">
    <source>
        <dbReference type="ARBA" id="ARBA00022989"/>
    </source>
</evidence>
<accession>A0A811RQ95</accession>
<dbReference type="Pfam" id="PF08263">
    <property type="entry name" value="LRRNT_2"/>
    <property type="match status" value="1"/>
</dbReference>
<keyword evidence="9 14" id="KW-0067">ATP-binding</keyword>
<dbReference type="AlphaFoldDB" id="A0A811RQ95"/>
<dbReference type="SMART" id="SM00369">
    <property type="entry name" value="LRR_TYP"/>
    <property type="match status" value="4"/>
</dbReference>
<evidence type="ECO:0000256" key="11">
    <source>
        <dbReference type="ARBA" id="ARBA00023136"/>
    </source>
</evidence>
<keyword evidence="5 16" id="KW-0812">Transmembrane</keyword>
<feature type="chain" id="PRO_5032595785" description="Protein kinase domain-containing protein" evidence="17">
    <location>
        <begin position="32"/>
        <end position="1263"/>
    </location>
</feature>
<protein>
    <recommendedName>
        <fullName evidence="18">Protein kinase domain-containing protein</fullName>
    </recommendedName>
</protein>
<dbReference type="InterPro" id="IPR011009">
    <property type="entry name" value="Kinase-like_dom_sf"/>
</dbReference>
<evidence type="ECO:0000256" key="13">
    <source>
        <dbReference type="ARBA" id="ARBA00023180"/>
    </source>
</evidence>
<dbReference type="GO" id="GO:0005886">
    <property type="term" value="C:plasma membrane"/>
    <property type="evidence" value="ECO:0007669"/>
    <property type="project" value="UniProtKB-SubCell"/>
</dbReference>
<keyword evidence="13" id="KW-0325">Glycoprotein</keyword>
<evidence type="ECO:0000256" key="12">
    <source>
        <dbReference type="ARBA" id="ARBA00023170"/>
    </source>
</evidence>
<evidence type="ECO:0000256" key="6">
    <source>
        <dbReference type="ARBA" id="ARBA00022729"/>
    </source>
</evidence>
<proteinExistence type="predicted"/>
<evidence type="ECO:0000259" key="18">
    <source>
        <dbReference type="PROSITE" id="PS50011"/>
    </source>
</evidence>
<organism evidence="19 20">
    <name type="scientific">Miscanthus lutarioriparius</name>
    <dbReference type="NCBI Taxonomy" id="422564"/>
    <lineage>
        <taxon>Eukaryota</taxon>
        <taxon>Viridiplantae</taxon>
        <taxon>Streptophyta</taxon>
        <taxon>Embryophyta</taxon>
        <taxon>Tracheophyta</taxon>
        <taxon>Spermatophyta</taxon>
        <taxon>Magnoliopsida</taxon>
        <taxon>Liliopsida</taxon>
        <taxon>Poales</taxon>
        <taxon>Poaceae</taxon>
        <taxon>PACMAD clade</taxon>
        <taxon>Panicoideae</taxon>
        <taxon>Andropogonodae</taxon>
        <taxon>Andropogoneae</taxon>
        <taxon>Saccharinae</taxon>
        <taxon>Miscanthus</taxon>
    </lineage>
</organism>
<dbReference type="SUPFAM" id="SSF90257">
    <property type="entry name" value="Myosin rod fragments"/>
    <property type="match status" value="1"/>
</dbReference>